<dbReference type="InterPro" id="IPR000683">
    <property type="entry name" value="Gfo/Idh/MocA-like_OxRdtase_N"/>
</dbReference>
<dbReference type="SUPFAM" id="SSF51735">
    <property type="entry name" value="NAD(P)-binding Rossmann-fold domains"/>
    <property type="match status" value="1"/>
</dbReference>
<evidence type="ECO:0000313" key="6">
    <source>
        <dbReference type="Proteomes" id="UP000823823"/>
    </source>
</evidence>
<feature type="domain" description="Gfo/Idh/MocA-like oxidoreductase N-terminal" evidence="3">
    <location>
        <begin position="4"/>
        <end position="129"/>
    </location>
</feature>
<sequence>MTTRYAVIGTGHRAQMYLDAIAGPHAAVAQLVALIDSNPARREYYRGRFEQFADAESAGPEQLEELIERLAVDRVIVTSPDRLHAEHVVRVLDAGADVIVEKPLTIDAPSARRIQEAIDRTGRQVLVTFNYRYSPRNTALKEIIAAGEIGEVVSVVFEWVLDTSHGADYFRRWHRDKANSGGLFVHKSSHHFDLVNWWTGQVPERVYARGGLRFYGRDNAEARGADLLPERGTHDGPRDPFELDLRGDERLKNLYLDAEQHDGYLRDRSVFDTGITTEDNLTAIVDYDRGAVLTYALNAHSPWEGYRVAVNGTAGRAELEIVERAEVIPAADDSAVVDPSAKEVTTADQGVRERGDRLVVQRHFEPAREIDIPTGQGGHGGGDALMLHEIFVGPGDDALGRASDHLDGLRAISVGVSGNISLETGQAVDIAQTMGVPLRARHDSASAGGSVGSSGTVGGGGSVGDECDEGEPVGGGRSVGGESVSGGPAGGVPAGAQR</sequence>
<organism evidence="5 6">
    <name type="scientific">Candidatus Brachybacterium merdavium</name>
    <dbReference type="NCBI Taxonomy" id="2838513"/>
    <lineage>
        <taxon>Bacteria</taxon>
        <taxon>Bacillati</taxon>
        <taxon>Actinomycetota</taxon>
        <taxon>Actinomycetes</taxon>
        <taxon>Micrococcales</taxon>
        <taxon>Dermabacteraceae</taxon>
        <taxon>Brachybacterium</taxon>
    </lineage>
</organism>
<dbReference type="GO" id="GO:0000166">
    <property type="term" value="F:nucleotide binding"/>
    <property type="evidence" value="ECO:0007669"/>
    <property type="project" value="InterPro"/>
</dbReference>
<feature type="region of interest" description="Disordered" evidence="2">
    <location>
        <begin position="441"/>
        <end position="498"/>
    </location>
</feature>
<evidence type="ECO:0000313" key="5">
    <source>
        <dbReference type="EMBL" id="HJB10263.1"/>
    </source>
</evidence>
<reference evidence="5" key="1">
    <citation type="journal article" date="2021" name="PeerJ">
        <title>Extensive microbial diversity within the chicken gut microbiome revealed by metagenomics and culture.</title>
        <authorList>
            <person name="Gilroy R."/>
            <person name="Ravi A."/>
            <person name="Getino M."/>
            <person name="Pursley I."/>
            <person name="Horton D.L."/>
            <person name="Alikhan N.F."/>
            <person name="Baker D."/>
            <person name="Gharbi K."/>
            <person name="Hall N."/>
            <person name="Watson M."/>
            <person name="Adriaenssens E.M."/>
            <person name="Foster-Nyarko E."/>
            <person name="Jarju S."/>
            <person name="Secka A."/>
            <person name="Antonio M."/>
            <person name="Oren A."/>
            <person name="Chaudhuri R.R."/>
            <person name="La Ragione R."/>
            <person name="Hildebrand F."/>
            <person name="Pallen M.J."/>
        </authorList>
    </citation>
    <scope>NUCLEOTIDE SEQUENCE</scope>
    <source>
        <strain evidence="5">ChiHjej13B12-24818</strain>
    </source>
</reference>
<dbReference type="Pfam" id="PF02894">
    <property type="entry name" value="GFO_IDH_MocA_C"/>
    <property type="match status" value="1"/>
</dbReference>
<dbReference type="InterPro" id="IPR004104">
    <property type="entry name" value="Gfo/Idh/MocA-like_OxRdtase_C"/>
</dbReference>
<dbReference type="Gene3D" id="3.40.50.720">
    <property type="entry name" value="NAD(P)-binding Rossmann-like Domain"/>
    <property type="match status" value="1"/>
</dbReference>
<evidence type="ECO:0000256" key="1">
    <source>
        <dbReference type="ARBA" id="ARBA00010928"/>
    </source>
</evidence>
<evidence type="ECO:0000256" key="2">
    <source>
        <dbReference type="SAM" id="MobiDB-lite"/>
    </source>
</evidence>
<evidence type="ECO:0000259" key="4">
    <source>
        <dbReference type="Pfam" id="PF02894"/>
    </source>
</evidence>
<dbReference type="EMBL" id="DWZH01000053">
    <property type="protein sequence ID" value="HJB10263.1"/>
    <property type="molecule type" value="Genomic_DNA"/>
</dbReference>
<reference evidence="5" key="2">
    <citation type="submission" date="2021-04" db="EMBL/GenBank/DDBJ databases">
        <authorList>
            <person name="Gilroy R."/>
        </authorList>
    </citation>
    <scope>NUCLEOTIDE SEQUENCE</scope>
    <source>
        <strain evidence="5">ChiHjej13B12-24818</strain>
    </source>
</reference>
<proteinExistence type="inferred from homology"/>
<dbReference type="PANTHER" id="PTHR43377">
    <property type="entry name" value="BILIVERDIN REDUCTASE A"/>
    <property type="match status" value="1"/>
</dbReference>
<protein>
    <submittedName>
        <fullName evidence="5">Gfo/Idh/MocA family oxidoreductase</fullName>
    </submittedName>
</protein>
<gene>
    <name evidence="5" type="ORF">H9786_06990</name>
</gene>
<feature type="compositionally biased region" description="Gly residues" evidence="2">
    <location>
        <begin position="449"/>
        <end position="463"/>
    </location>
</feature>
<dbReference type="Gene3D" id="3.30.360.10">
    <property type="entry name" value="Dihydrodipicolinate Reductase, domain 2"/>
    <property type="match status" value="1"/>
</dbReference>
<dbReference type="PANTHER" id="PTHR43377:SF2">
    <property type="entry name" value="BINDING ROSSMANN FOLD OXIDOREDUCTASE, PUTATIVE (AFU_ORTHOLOGUE AFUA_4G00560)-RELATED"/>
    <property type="match status" value="1"/>
</dbReference>
<dbReference type="AlphaFoldDB" id="A0A9D2LD17"/>
<dbReference type="InterPro" id="IPR036291">
    <property type="entry name" value="NAD(P)-bd_dom_sf"/>
</dbReference>
<accession>A0A9D2LD17</accession>
<dbReference type="Proteomes" id="UP000823823">
    <property type="component" value="Unassembled WGS sequence"/>
</dbReference>
<feature type="compositionally biased region" description="Gly residues" evidence="2">
    <location>
        <begin position="472"/>
        <end position="498"/>
    </location>
</feature>
<dbReference type="Pfam" id="PF01408">
    <property type="entry name" value="GFO_IDH_MocA"/>
    <property type="match status" value="1"/>
</dbReference>
<comment type="caution">
    <text evidence="5">The sequence shown here is derived from an EMBL/GenBank/DDBJ whole genome shotgun (WGS) entry which is preliminary data.</text>
</comment>
<dbReference type="SUPFAM" id="SSF55347">
    <property type="entry name" value="Glyceraldehyde-3-phosphate dehydrogenase-like, C-terminal domain"/>
    <property type="match status" value="1"/>
</dbReference>
<evidence type="ECO:0000259" key="3">
    <source>
        <dbReference type="Pfam" id="PF01408"/>
    </source>
</evidence>
<comment type="similarity">
    <text evidence="1">Belongs to the Gfo/Idh/MocA family.</text>
</comment>
<feature type="domain" description="Gfo/Idh/MocA-like oxidoreductase C-terminal" evidence="4">
    <location>
        <begin position="141"/>
        <end position="428"/>
    </location>
</feature>
<dbReference type="InterPro" id="IPR051450">
    <property type="entry name" value="Gfo/Idh/MocA_Oxidoreductases"/>
</dbReference>
<name>A0A9D2LD17_9MICO</name>